<dbReference type="GeneID" id="29933858"/>
<evidence type="ECO:0008006" key="3">
    <source>
        <dbReference type="Google" id="ProtNLM"/>
    </source>
</evidence>
<dbReference type="NCBIfam" id="TIGR01725">
    <property type="entry name" value="phge_HK97_gp10"/>
    <property type="match status" value="1"/>
</dbReference>
<dbReference type="EMBL" id="BJUI01000016">
    <property type="protein sequence ID" value="GEK42278.1"/>
    <property type="molecule type" value="Genomic_DNA"/>
</dbReference>
<keyword evidence="2" id="KW-1185">Reference proteome</keyword>
<accession>A0A510WSU1</accession>
<dbReference type="InterPro" id="IPR010064">
    <property type="entry name" value="HK97-gp10_tail"/>
</dbReference>
<gene>
    <name evidence="1" type="ORF">LAV01_11100</name>
</gene>
<evidence type="ECO:0000313" key="2">
    <source>
        <dbReference type="Proteomes" id="UP000321722"/>
    </source>
</evidence>
<dbReference type="Proteomes" id="UP000321722">
    <property type="component" value="Unassembled WGS sequence"/>
</dbReference>
<reference evidence="1 2" key="1">
    <citation type="submission" date="2019-07" db="EMBL/GenBank/DDBJ databases">
        <title>Whole genome shotgun sequence of Lactobacillus aviarius subsp. aviarius NBRC 102162.</title>
        <authorList>
            <person name="Hosoyama A."/>
            <person name="Uohara A."/>
            <person name="Ohji S."/>
            <person name="Ichikawa N."/>
        </authorList>
    </citation>
    <scope>NUCLEOTIDE SEQUENCE [LARGE SCALE GENOMIC DNA]</scope>
    <source>
        <strain evidence="1 2">NBRC 102162</strain>
    </source>
</reference>
<organism evidence="1 2">
    <name type="scientific">Ligilactobacillus aviarius</name>
    <dbReference type="NCBI Taxonomy" id="1606"/>
    <lineage>
        <taxon>Bacteria</taxon>
        <taxon>Bacillati</taxon>
        <taxon>Bacillota</taxon>
        <taxon>Bacilli</taxon>
        <taxon>Lactobacillales</taxon>
        <taxon>Lactobacillaceae</taxon>
        <taxon>Ligilactobacillus</taxon>
    </lineage>
</organism>
<sequence>MSYEFDGLDALERKLEEMKSLEAVKQCVAKNTKNMGSLAQTTVPVRTGNLKNSMTTQVSDFEGEISFDGCNYAKYVEYGTRKMYGRFYLKKAFDMTKEQFKNDMEGLVR</sequence>
<dbReference type="RefSeq" id="WP_057827529.1">
    <property type="nucleotide sequence ID" value="NZ_BAAACL010000017.1"/>
</dbReference>
<evidence type="ECO:0000313" key="1">
    <source>
        <dbReference type="EMBL" id="GEK42278.1"/>
    </source>
</evidence>
<name>A0A510WSU1_9LACO</name>
<dbReference type="Pfam" id="PF04883">
    <property type="entry name" value="HK97-gp10_like"/>
    <property type="match status" value="1"/>
</dbReference>
<proteinExistence type="predicted"/>
<protein>
    <recommendedName>
        <fullName evidence="3">HK97 gp10 family phage protein</fullName>
    </recommendedName>
</protein>
<dbReference type="AlphaFoldDB" id="A0A510WSU1"/>
<comment type="caution">
    <text evidence="1">The sequence shown here is derived from an EMBL/GenBank/DDBJ whole genome shotgun (WGS) entry which is preliminary data.</text>
</comment>